<accession>A0ABT3ABY1</accession>
<evidence type="ECO:0000313" key="2">
    <source>
        <dbReference type="EMBL" id="MCV2886138.1"/>
    </source>
</evidence>
<evidence type="ECO:0008006" key="4">
    <source>
        <dbReference type="Google" id="ProtNLM"/>
    </source>
</evidence>
<keyword evidence="1" id="KW-0472">Membrane</keyword>
<dbReference type="RefSeq" id="WP_263713429.1">
    <property type="nucleotide sequence ID" value="NZ_JAOWKX010000009.1"/>
</dbReference>
<name>A0ABT3ABY1_9ALTE</name>
<reference evidence="2 3" key="1">
    <citation type="submission" date="2022-10" db="EMBL/GenBank/DDBJ databases">
        <title>Aestuariibacter sp. AA17 isolated from Montipora capitata coral fragment.</title>
        <authorList>
            <person name="Emsley S.A."/>
            <person name="Pfannmuller K.M."/>
            <person name="Loughran R.M."/>
            <person name="Shlafstein M."/>
            <person name="Papke E."/>
            <person name="Saw J.H."/>
            <person name="Ushijima B."/>
            <person name="Videau P."/>
        </authorList>
    </citation>
    <scope>NUCLEOTIDE SEQUENCE [LARGE SCALE GENOMIC DNA]</scope>
    <source>
        <strain evidence="2 3">AA17</strain>
    </source>
</reference>
<feature type="transmembrane region" description="Helical" evidence="1">
    <location>
        <begin position="67"/>
        <end position="84"/>
    </location>
</feature>
<feature type="transmembrane region" description="Helical" evidence="1">
    <location>
        <begin position="90"/>
        <end position="107"/>
    </location>
</feature>
<keyword evidence="1" id="KW-0812">Transmembrane</keyword>
<proteinExistence type="predicted"/>
<organism evidence="2 3">
    <name type="scientific">Fluctibacter corallii</name>
    <dbReference type="NCBI Taxonomy" id="2984329"/>
    <lineage>
        <taxon>Bacteria</taxon>
        <taxon>Pseudomonadati</taxon>
        <taxon>Pseudomonadota</taxon>
        <taxon>Gammaproteobacteria</taxon>
        <taxon>Alteromonadales</taxon>
        <taxon>Alteromonadaceae</taxon>
        <taxon>Fluctibacter</taxon>
    </lineage>
</organism>
<comment type="caution">
    <text evidence="2">The sequence shown here is derived from an EMBL/GenBank/DDBJ whole genome shotgun (WGS) entry which is preliminary data.</text>
</comment>
<protein>
    <recommendedName>
        <fullName evidence="4">VanZ-like domain-containing protein</fullName>
    </recommendedName>
</protein>
<keyword evidence="3" id="KW-1185">Reference proteome</keyword>
<evidence type="ECO:0000256" key="1">
    <source>
        <dbReference type="SAM" id="Phobius"/>
    </source>
</evidence>
<feature type="transmembrane region" description="Helical" evidence="1">
    <location>
        <begin position="35"/>
        <end position="55"/>
    </location>
</feature>
<sequence>MNRYAFIALIIFWPLAIHLDSIVDEFRSVGVDDGLPLILLGSAPSFICCLLVPVPGKFIYDNFNNTILTYLASQILYELGQIWWQGVFDYKDIVAAIFGALVCRLVFNNVYINKLLKGVTPNSQASHA</sequence>
<dbReference type="Proteomes" id="UP001652504">
    <property type="component" value="Unassembled WGS sequence"/>
</dbReference>
<dbReference type="EMBL" id="JAOWKX010000009">
    <property type="protein sequence ID" value="MCV2886138.1"/>
    <property type="molecule type" value="Genomic_DNA"/>
</dbReference>
<keyword evidence="1" id="KW-1133">Transmembrane helix</keyword>
<gene>
    <name evidence="2" type="ORF">OE749_15705</name>
</gene>
<evidence type="ECO:0000313" key="3">
    <source>
        <dbReference type="Proteomes" id="UP001652504"/>
    </source>
</evidence>